<protein>
    <submittedName>
        <fullName evidence="5">Phage tail tape measure protein, TP901 family, core region</fullName>
    </submittedName>
</protein>
<evidence type="ECO:0000256" key="1">
    <source>
        <dbReference type="ARBA" id="ARBA00022729"/>
    </source>
</evidence>
<sequence length="1454" mass="150903">MASAVLKIGMDIKDYNQAAKELLAEQRLINSELKASETVAKASGNAFDSLKAKQDALTKKVQVGNQQVTNQKNLMATLNQTLEKQKQRQTDLAQSVQAATMAHTAAVNAYGADSKAAKELEENLIKLEKQQKSNANAIETTNNKLTTATTNLNKYTAEVTENETALKNFKVDAMANGLDTIGQKAQSVGNTLTTHLTVPIVAAGAAAGKAAIDYEDAFAGVRKTVGGTEEQLKKLSDGILALSERMPESATEIAGVAEAAGQLGIKTESILSFTETMVKLGDTTNLTSEEAATALARVANVTQMSQDNFDRLGSSVVALGNNYATTEAEIVNMGQNLAAAGYQVGMSEADIMALAAAMSSVGIEAEAGGTAMSKLMIEIQLATEQGGESLNQFATVAGMSADDFSTAFKDNAAKAITAFVTGLNDTERTGKSAIATLDEMGISEVRMRNAILSLSSSGDLLNNTLATSEGAWESNTALQDEAAKRYETTASKLKILWNQAVEVAIKLGDEMLPVFEDAIDAAEGIIEWFGSLTDEQKKAVVQFGATAAAAGPVISAFGKMSSGIGGIVKQFGSGGIVTKIGSFTTKLTGMGTAATGSGTALASTSAGLAGMAAAAIPVTIGVGTLIALFATQKQINDEATQAVKATTDKITELKKANDDVSSAITNSNTAASTQVSSIAGSAQAARDMVGELSNLITAEGETETGKGKILALVEKLNETIPGLNLNYDNTTNSLSNTNDEILENIGNLTKQATTAAYTKMLNEAYSGQADVIRQLSETGTELTSVQGQITQKQKELTEYGVNEGHQYMVTKGEIDKLKEKEKELAGSKDELKQKYEESNKSIEYAQGVIDGTIDPLKELEQANKNAADAVDATGTATDSAAQKLETNGKNGADAYKAPFLDTQSFLTAGTGAALATIDGVSTKSEEYNTSGVKHAGEYISGFFKNLFPAFESGSKIAGMGNAGIQSQSGEFEKSGASEGVSYSMSLGNQSGTAGAAGQSIGGAANNGLLAWMQSFGNVGNQSASGYVGGVANQGSNANVAGNQIGSRATSGAASWQGSLLNAGTTGGIKFADGIGGTAGESQRQASYAASMGNQGFIDGIGAWTIVDNIKAAAEAIWKGFCEKLGINSPSTLFYDAAGYCLQGFANNFTADNWMSIAKAGAQAVYNAFSGGGLSVQGLFEALGSNMAGVGAFGDFLRDKLGLDPSGLMGTINQILFPSSGSSGSGTYIGSGGLQWPSDTSAITDYFGGRESPGGIGSTWHEGVDIGAPYGSPIYAAGSGGVTTAGWYGGYGNAVKIDHGNGLATLYGHMSEVLTSVGSTVRTGETVGLVGSTGNSTGPHIHFSVLVNGDQVDPMSYFGFAVGTRSLPYTMPILAHQNELIVPAYENPYRNSGGSIIEPIRERMEAEVMQIVANALGGAGNGKYEIHNHFGANMNEYETTRQQENMLRRLWNQRS</sequence>
<proteinExistence type="predicted"/>
<dbReference type="Pfam" id="PF01551">
    <property type="entry name" value="Peptidase_M23"/>
    <property type="match status" value="1"/>
</dbReference>
<feature type="domain" description="M23ase beta-sheet core" evidence="3">
    <location>
        <begin position="1260"/>
        <end position="1353"/>
    </location>
</feature>
<reference evidence="6" key="1">
    <citation type="submission" date="2016-10" db="EMBL/GenBank/DDBJ databases">
        <authorList>
            <person name="Varghese N."/>
            <person name="Submissions S."/>
        </authorList>
    </citation>
    <scope>NUCLEOTIDE SEQUENCE [LARGE SCALE GENOMIC DNA]</scope>
    <source>
        <strain evidence="6">VPI 5359</strain>
    </source>
</reference>
<dbReference type="SUPFAM" id="SSF51261">
    <property type="entry name" value="Duplicated hybrid motif"/>
    <property type="match status" value="1"/>
</dbReference>
<dbReference type="EMBL" id="FNOU01000002">
    <property type="protein sequence ID" value="SDX42191.1"/>
    <property type="molecule type" value="Genomic_DNA"/>
</dbReference>
<organism evidence="5 6">
    <name type="scientific">Eubacterium barkeri</name>
    <name type="common">Clostridium barkeri</name>
    <dbReference type="NCBI Taxonomy" id="1528"/>
    <lineage>
        <taxon>Bacteria</taxon>
        <taxon>Bacillati</taxon>
        <taxon>Bacillota</taxon>
        <taxon>Clostridia</taxon>
        <taxon>Eubacteriales</taxon>
        <taxon>Eubacteriaceae</taxon>
        <taxon>Eubacterium</taxon>
    </lineage>
</organism>
<dbReference type="Gene3D" id="2.70.70.10">
    <property type="entry name" value="Glucose Permease (Domain IIA)"/>
    <property type="match status" value="1"/>
</dbReference>
<dbReference type="RefSeq" id="WP_090242830.1">
    <property type="nucleotide sequence ID" value="NZ_FNOU01000002.1"/>
</dbReference>
<dbReference type="NCBIfam" id="TIGR01760">
    <property type="entry name" value="tape_meas_TP901"/>
    <property type="match status" value="1"/>
</dbReference>
<keyword evidence="1" id="KW-0732">Signal</keyword>
<dbReference type="Pfam" id="PF10145">
    <property type="entry name" value="PhageMin_Tail"/>
    <property type="match status" value="1"/>
</dbReference>
<keyword evidence="6" id="KW-1185">Reference proteome</keyword>
<dbReference type="STRING" id="1528.SAMN04488579_102107"/>
<evidence type="ECO:0000313" key="5">
    <source>
        <dbReference type="EMBL" id="SDX42191.1"/>
    </source>
</evidence>
<dbReference type="PANTHER" id="PTHR21666">
    <property type="entry name" value="PEPTIDASE-RELATED"/>
    <property type="match status" value="1"/>
</dbReference>
<dbReference type="InterPro" id="IPR050570">
    <property type="entry name" value="Cell_wall_metabolism_enzyme"/>
</dbReference>
<evidence type="ECO:0000259" key="4">
    <source>
        <dbReference type="Pfam" id="PF10145"/>
    </source>
</evidence>
<evidence type="ECO:0000256" key="2">
    <source>
        <dbReference type="SAM" id="Coils"/>
    </source>
</evidence>
<name>A0A1H3BKD0_EUBBA</name>
<dbReference type="InterPro" id="IPR016047">
    <property type="entry name" value="M23ase_b-sheet_dom"/>
</dbReference>
<dbReference type="InterPro" id="IPR010090">
    <property type="entry name" value="Phage_tape_meas"/>
</dbReference>
<dbReference type="CDD" id="cd12797">
    <property type="entry name" value="M23_peptidase"/>
    <property type="match status" value="1"/>
</dbReference>
<gene>
    <name evidence="5" type="ORF">SAMN04488579_102107</name>
</gene>
<dbReference type="PANTHER" id="PTHR21666:SF289">
    <property type="entry name" value="L-ALA--D-GLU ENDOPEPTIDASE"/>
    <property type="match status" value="1"/>
</dbReference>
<dbReference type="InterPro" id="IPR011055">
    <property type="entry name" value="Dup_hybrid_motif"/>
</dbReference>
<dbReference type="Proteomes" id="UP000199652">
    <property type="component" value="Unassembled WGS sequence"/>
</dbReference>
<keyword evidence="2" id="KW-0175">Coiled coil</keyword>
<accession>A0A1H3BKD0</accession>
<dbReference type="GO" id="GO:0004222">
    <property type="term" value="F:metalloendopeptidase activity"/>
    <property type="evidence" value="ECO:0007669"/>
    <property type="project" value="TreeGrafter"/>
</dbReference>
<evidence type="ECO:0000313" key="6">
    <source>
        <dbReference type="Proteomes" id="UP000199652"/>
    </source>
</evidence>
<evidence type="ECO:0000259" key="3">
    <source>
        <dbReference type="Pfam" id="PF01551"/>
    </source>
</evidence>
<feature type="domain" description="Phage tail tape measure protein" evidence="4">
    <location>
        <begin position="237"/>
        <end position="434"/>
    </location>
</feature>
<feature type="coiled-coil region" evidence="2">
    <location>
        <begin position="68"/>
        <end position="158"/>
    </location>
</feature>
<dbReference type="OrthoDB" id="1775949at2"/>